<dbReference type="CDD" id="cd00093">
    <property type="entry name" value="HTH_XRE"/>
    <property type="match status" value="1"/>
</dbReference>
<organism evidence="3 4">
    <name type="scientific">Rhizobium viscosum</name>
    <name type="common">Arthrobacter viscosus</name>
    <dbReference type="NCBI Taxonomy" id="1673"/>
    <lineage>
        <taxon>Bacteria</taxon>
        <taxon>Pseudomonadati</taxon>
        <taxon>Pseudomonadota</taxon>
        <taxon>Alphaproteobacteria</taxon>
        <taxon>Hyphomicrobiales</taxon>
        <taxon>Rhizobiaceae</taxon>
        <taxon>Rhizobium/Agrobacterium group</taxon>
        <taxon>Rhizobium</taxon>
    </lineage>
</organism>
<feature type="domain" description="HTH cro/C1-type" evidence="2">
    <location>
        <begin position="17"/>
        <end position="71"/>
    </location>
</feature>
<gene>
    <name evidence="3" type="ORF">H4W29_006180</name>
</gene>
<reference evidence="3 4" key="1">
    <citation type="submission" date="2020-10" db="EMBL/GenBank/DDBJ databases">
        <title>Sequencing the genomes of 1000 actinobacteria strains.</title>
        <authorList>
            <person name="Klenk H.-P."/>
        </authorList>
    </citation>
    <scope>NUCLEOTIDE SEQUENCE [LARGE SCALE GENOMIC DNA]</scope>
    <source>
        <strain evidence="3 4">DSM 7307</strain>
    </source>
</reference>
<dbReference type="PROSITE" id="PS50943">
    <property type="entry name" value="HTH_CROC1"/>
    <property type="match status" value="1"/>
</dbReference>
<dbReference type="PANTHER" id="PTHR46797:SF1">
    <property type="entry name" value="METHYLPHOSPHONATE SYNTHASE"/>
    <property type="match status" value="1"/>
</dbReference>
<dbReference type="InterPro" id="IPR050807">
    <property type="entry name" value="TransReg_Diox_bact_type"/>
</dbReference>
<dbReference type="Gene3D" id="1.10.260.40">
    <property type="entry name" value="lambda repressor-like DNA-binding domains"/>
    <property type="match status" value="1"/>
</dbReference>
<dbReference type="Pfam" id="PF01381">
    <property type="entry name" value="HTH_3"/>
    <property type="match status" value="1"/>
</dbReference>
<comment type="caution">
    <text evidence="3">The sequence shown here is derived from an EMBL/GenBank/DDBJ whole genome shotgun (WGS) entry which is preliminary data.</text>
</comment>
<dbReference type="SUPFAM" id="SSF47413">
    <property type="entry name" value="lambda repressor-like DNA-binding domains"/>
    <property type="match status" value="1"/>
</dbReference>
<keyword evidence="4" id="KW-1185">Reference proteome</keyword>
<evidence type="ECO:0000313" key="3">
    <source>
        <dbReference type="EMBL" id="MBE1508935.1"/>
    </source>
</evidence>
<sequence length="144" mass="15733">MKAKSPTSIDAYVGSRVRARRKLLRLSQGGLAERIGVTFQQIQKYEKGINRIGASRLQTIAETLGVPVQFFFENDTEPTTYNLVGNGKDDLNAFLASKDAQALNRAFMAIESPAIRQKLVALAKSLARSAQPDSDDIIHPETGA</sequence>
<accession>A0ABR9J0G6</accession>
<evidence type="ECO:0000313" key="4">
    <source>
        <dbReference type="Proteomes" id="UP000620262"/>
    </source>
</evidence>
<dbReference type="InterPro" id="IPR010982">
    <property type="entry name" value="Lambda_DNA-bd_dom_sf"/>
</dbReference>
<dbReference type="SMART" id="SM00530">
    <property type="entry name" value="HTH_XRE"/>
    <property type="match status" value="1"/>
</dbReference>
<evidence type="ECO:0000256" key="1">
    <source>
        <dbReference type="ARBA" id="ARBA00023125"/>
    </source>
</evidence>
<evidence type="ECO:0000259" key="2">
    <source>
        <dbReference type="PROSITE" id="PS50943"/>
    </source>
</evidence>
<name>A0ABR9J0G6_RHIVS</name>
<dbReference type="EMBL" id="JADBEC010000002">
    <property type="protein sequence ID" value="MBE1508935.1"/>
    <property type="molecule type" value="Genomic_DNA"/>
</dbReference>
<keyword evidence="1" id="KW-0238">DNA-binding</keyword>
<dbReference type="Proteomes" id="UP000620262">
    <property type="component" value="Unassembled WGS sequence"/>
</dbReference>
<protein>
    <submittedName>
        <fullName evidence="3">Transcriptional regulator with XRE-family HTH domain</fullName>
    </submittedName>
</protein>
<dbReference type="InterPro" id="IPR001387">
    <property type="entry name" value="Cro/C1-type_HTH"/>
</dbReference>
<dbReference type="RefSeq" id="WP_192732454.1">
    <property type="nucleotide sequence ID" value="NZ_BAAAVL010000004.1"/>
</dbReference>
<proteinExistence type="predicted"/>
<dbReference type="PANTHER" id="PTHR46797">
    <property type="entry name" value="HTH-TYPE TRANSCRIPTIONAL REGULATOR"/>
    <property type="match status" value="1"/>
</dbReference>